<evidence type="ECO:0000256" key="2">
    <source>
        <dbReference type="ARBA" id="ARBA00022729"/>
    </source>
</evidence>
<gene>
    <name evidence="8" type="ORF">PLOB_00001152</name>
</gene>
<dbReference type="PROSITE" id="PS50026">
    <property type="entry name" value="EGF_3"/>
    <property type="match status" value="1"/>
</dbReference>
<dbReference type="PROSITE" id="PS50948">
    <property type="entry name" value="PAN"/>
    <property type="match status" value="1"/>
</dbReference>
<sequence>MRQLFHLSVLLSLAHMFRAVNPQQCHSRAGFEESIFGWMLQGHIYKTMSVELPHACLIACRTDDRCQSFNFVISLHMCEFNDRTKEAKPNDFIQNPDRFYIRRDANRVPLGSIEDLPVETCEEIKASEGQSTVSAKYWLYNDLKSGTTRLAYCDMEKEDIDECHFSSPVCDFNADCTNTRGSYLCTCKSGFSGDGKTCEAFFLLECQRYSRLLNASRNVNYVFDKTFNCDSNIAPGWKRFEGAAGTRMPTSCPTTNRCGTHSPGWINGTNPQVEDGEVLRKVCFHWDGNCCIWSTTISVRNCGSYFVYKLSGTPACQLRYCGTD</sequence>
<dbReference type="SMART" id="SM00181">
    <property type="entry name" value="EGF"/>
    <property type="match status" value="1"/>
</dbReference>
<feature type="domain" description="EGF-like" evidence="6">
    <location>
        <begin position="159"/>
        <end position="199"/>
    </location>
</feature>
<dbReference type="SMART" id="SM00179">
    <property type="entry name" value="EGF_CA"/>
    <property type="match status" value="1"/>
</dbReference>
<dbReference type="PROSITE" id="PS01187">
    <property type="entry name" value="EGF_CA"/>
    <property type="match status" value="1"/>
</dbReference>
<evidence type="ECO:0000256" key="4">
    <source>
        <dbReference type="PROSITE-ProRule" id="PRU00076"/>
    </source>
</evidence>
<dbReference type="PROSITE" id="PS01186">
    <property type="entry name" value="EGF_2"/>
    <property type="match status" value="1"/>
</dbReference>
<evidence type="ECO:0000259" key="6">
    <source>
        <dbReference type="PROSITE" id="PS50026"/>
    </source>
</evidence>
<reference evidence="8 9" key="1">
    <citation type="submission" date="2022-05" db="EMBL/GenBank/DDBJ databases">
        <authorList>
            <consortium name="Genoscope - CEA"/>
            <person name="William W."/>
        </authorList>
    </citation>
    <scope>NUCLEOTIDE SEQUENCE [LARGE SCALE GENOMIC DNA]</scope>
</reference>
<evidence type="ECO:0000256" key="1">
    <source>
        <dbReference type="ARBA" id="ARBA00022536"/>
    </source>
</evidence>
<organism evidence="8 9">
    <name type="scientific">Porites lobata</name>
    <dbReference type="NCBI Taxonomy" id="104759"/>
    <lineage>
        <taxon>Eukaryota</taxon>
        <taxon>Metazoa</taxon>
        <taxon>Cnidaria</taxon>
        <taxon>Anthozoa</taxon>
        <taxon>Hexacorallia</taxon>
        <taxon>Scleractinia</taxon>
        <taxon>Fungiina</taxon>
        <taxon>Poritidae</taxon>
        <taxon>Porites</taxon>
    </lineage>
</organism>
<dbReference type="Pfam" id="PF12947">
    <property type="entry name" value="EGF_3"/>
    <property type="match status" value="1"/>
</dbReference>
<dbReference type="EMBL" id="CALNXK010000100">
    <property type="protein sequence ID" value="CAH3155030.1"/>
    <property type="molecule type" value="Genomic_DNA"/>
</dbReference>
<keyword evidence="9" id="KW-1185">Reference proteome</keyword>
<evidence type="ECO:0000313" key="8">
    <source>
        <dbReference type="EMBL" id="CAH3155030.1"/>
    </source>
</evidence>
<dbReference type="PANTHER" id="PTHR36191">
    <property type="entry name" value="ENDO/EXONUCLEASE/PHOSPHATASE DOMAIN-CONTAINING PROTEIN-RELATED"/>
    <property type="match status" value="1"/>
</dbReference>
<dbReference type="InterPro" id="IPR001881">
    <property type="entry name" value="EGF-like_Ca-bd_dom"/>
</dbReference>
<dbReference type="Proteomes" id="UP001159405">
    <property type="component" value="Unassembled WGS sequence"/>
</dbReference>
<dbReference type="PROSITE" id="PS00010">
    <property type="entry name" value="ASX_HYDROXYL"/>
    <property type="match status" value="1"/>
</dbReference>
<dbReference type="Pfam" id="PF00024">
    <property type="entry name" value="PAN_1"/>
    <property type="match status" value="1"/>
</dbReference>
<name>A0ABN8Q1H0_9CNID</name>
<dbReference type="InterPro" id="IPR000742">
    <property type="entry name" value="EGF"/>
</dbReference>
<feature type="domain" description="Apple" evidence="7">
    <location>
        <begin position="25"/>
        <end position="105"/>
    </location>
</feature>
<dbReference type="InterPro" id="IPR003609">
    <property type="entry name" value="Pan_app"/>
</dbReference>
<evidence type="ECO:0000313" key="9">
    <source>
        <dbReference type="Proteomes" id="UP001159405"/>
    </source>
</evidence>
<proteinExistence type="predicted"/>
<keyword evidence="1 4" id="KW-0245">EGF-like domain</keyword>
<dbReference type="Gene3D" id="2.10.25.10">
    <property type="entry name" value="Laminin"/>
    <property type="match status" value="1"/>
</dbReference>
<evidence type="ECO:0000256" key="5">
    <source>
        <dbReference type="SAM" id="SignalP"/>
    </source>
</evidence>
<feature type="chain" id="PRO_5045901518" evidence="5">
    <location>
        <begin position="20"/>
        <end position="324"/>
    </location>
</feature>
<feature type="signal peptide" evidence="5">
    <location>
        <begin position="1"/>
        <end position="19"/>
    </location>
</feature>
<dbReference type="SUPFAM" id="SSF57196">
    <property type="entry name" value="EGF/Laminin"/>
    <property type="match status" value="1"/>
</dbReference>
<evidence type="ECO:0000259" key="7">
    <source>
        <dbReference type="PROSITE" id="PS50948"/>
    </source>
</evidence>
<keyword evidence="3" id="KW-1015">Disulfide bond</keyword>
<comment type="caution">
    <text evidence="4">Lacks conserved residue(s) required for the propagation of feature annotation.</text>
</comment>
<comment type="caution">
    <text evidence="8">The sequence shown here is derived from an EMBL/GenBank/DDBJ whole genome shotgun (WGS) entry which is preliminary data.</text>
</comment>
<evidence type="ECO:0000256" key="3">
    <source>
        <dbReference type="ARBA" id="ARBA00023157"/>
    </source>
</evidence>
<dbReference type="InterPro" id="IPR018097">
    <property type="entry name" value="EGF_Ca-bd_CS"/>
</dbReference>
<protein>
    <submittedName>
        <fullName evidence="8">Uncharacterized protein</fullName>
    </submittedName>
</protein>
<dbReference type="InterPro" id="IPR024731">
    <property type="entry name" value="NELL2-like_EGF"/>
</dbReference>
<accession>A0ABN8Q1H0</accession>
<dbReference type="Pfam" id="PF23283">
    <property type="entry name" value="D8C_UMOD"/>
    <property type="match status" value="1"/>
</dbReference>
<dbReference type="InterPro" id="IPR000152">
    <property type="entry name" value="EGF-type_Asp/Asn_hydroxyl_site"/>
</dbReference>
<dbReference type="CDD" id="cd00054">
    <property type="entry name" value="EGF_CA"/>
    <property type="match status" value="1"/>
</dbReference>
<keyword evidence="2 5" id="KW-0732">Signal</keyword>
<dbReference type="InterPro" id="IPR057774">
    <property type="entry name" value="D8C_UMOD/GP2/OIT3-like"/>
</dbReference>
<dbReference type="PANTHER" id="PTHR36191:SF4">
    <property type="entry name" value="VWFD DOMAIN-CONTAINING PROTEIN"/>
    <property type="match status" value="1"/>
</dbReference>